<dbReference type="EMBL" id="BARW01039905">
    <property type="protein sequence ID" value="GAJ23479.1"/>
    <property type="molecule type" value="Genomic_DNA"/>
</dbReference>
<proteinExistence type="predicted"/>
<organism evidence="1">
    <name type="scientific">marine sediment metagenome</name>
    <dbReference type="NCBI Taxonomy" id="412755"/>
    <lineage>
        <taxon>unclassified sequences</taxon>
        <taxon>metagenomes</taxon>
        <taxon>ecological metagenomes</taxon>
    </lineage>
</organism>
<evidence type="ECO:0000313" key="1">
    <source>
        <dbReference type="EMBL" id="GAJ23479.1"/>
    </source>
</evidence>
<comment type="caution">
    <text evidence="1">The sequence shown here is derived from an EMBL/GenBank/DDBJ whole genome shotgun (WGS) entry which is preliminary data.</text>
</comment>
<feature type="non-terminal residue" evidence="1">
    <location>
        <position position="1"/>
    </location>
</feature>
<dbReference type="AlphaFoldDB" id="X1V1C6"/>
<sequence length="57" mass="6176">TNKIRIDFVRSRNATCAPGIANIKTGKKDMMKSHTGGEGVTFCEFQAAITGSMRVTQ</sequence>
<accession>X1V1C6</accession>
<name>X1V1C6_9ZZZZ</name>
<protein>
    <submittedName>
        <fullName evidence="1">Uncharacterized protein</fullName>
    </submittedName>
</protein>
<reference evidence="1" key="1">
    <citation type="journal article" date="2014" name="Front. Microbiol.">
        <title>High frequency of phylogenetically diverse reductive dehalogenase-homologous genes in deep subseafloor sedimentary metagenomes.</title>
        <authorList>
            <person name="Kawai M."/>
            <person name="Futagami T."/>
            <person name="Toyoda A."/>
            <person name="Takaki Y."/>
            <person name="Nishi S."/>
            <person name="Hori S."/>
            <person name="Arai W."/>
            <person name="Tsubouchi T."/>
            <person name="Morono Y."/>
            <person name="Uchiyama I."/>
            <person name="Ito T."/>
            <person name="Fujiyama A."/>
            <person name="Inagaki F."/>
            <person name="Takami H."/>
        </authorList>
    </citation>
    <scope>NUCLEOTIDE SEQUENCE</scope>
    <source>
        <strain evidence="1">Expedition CK06-06</strain>
    </source>
</reference>
<gene>
    <name evidence="1" type="ORF">S12H4_60572</name>
</gene>